<feature type="compositionally biased region" description="Polar residues" evidence="1">
    <location>
        <begin position="499"/>
        <end position="519"/>
    </location>
</feature>
<feature type="compositionally biased region" description="Polar residues" evidence="1">
    <location>
        <begin position="431"/>
        <end position="441"/>
    </location>
</feature>
<feature type="compositionally biased region" description="Basic and acidic residues" evidence="1">
    <location>
        <begin position="871"/>
        <end position="881"/>
    </location>
</feature>
<proteinExistence type="predicted"/>
<gene>
    <name evidence="4" type="ORF">QJS04_geneDACA017604</name>
</gene>
<feature type="domain" description="Spt20-like SEP" evidence="2">
    <location>
        <begin position="30"/>
        <end position="182"/>
    </location>
</feature>
<feature type="domain" description="PHL" evidence="3">
    <location>
        <begin position="572"/>
        <end position="711"/>
    </location>
</feature>
<dbReference type="Pfam" id="PF20474">
    <property type="entry name" value="PHL"/>
    <property type="match status" value="1"/>
</dbReference>
<dbReference type="Proteomes" id="UP001179952">
    <property type="component" value="Unassembled WGS sequence"/>
</dbReference>
<dbReference type="GO" id="GO:0000124">
    <property type="term" value="C:SAGA complex"/>
    <property type="evidence" value="ECO:0007669"/>
    <property type="project" value="InterPro"/>
</dbReference>
<dbReference type="InterPro" id="IPR021950">
    <property type="entry name" value="Spt20"/>
</dbReference>
<accession>A0AAV9AWF9</accession>
<feature type="region of interest" description="Disordered" evidence="1">
    <location>
        <begin position="492"/>
        <end position="555"/>
    </location>
</feature>
<feature type="compositionally biased region" description="Polar residues" evidence="1">
    <location>
        <begin position="527"/>
        <end position="539"/>
    </location>
</feature>
<feature type="region of interest" description="Disordered" evidence="1">
    <location>
        <begin position="300"/>
        <end position="332"/>
    </location>
</feature>
<feature type="compositionally biased region" description="Basic and acidic residues" evidence="1">
    <location>
        <begin position="310"/>
        <end position="332"/>
    </location>
</feature>
<feature type="compositionally biased region" description="Low complexity" evidence="1">
    <location>
        <begin position="747"/>
        <end position="757"/>
    </location>
</feature>
<dbReference type="AlphaFoldDB" id="A0AAV9AWF9"/>
<comment type="caution">
    <text evidence="4">The sequence shown here is derived from an EMBL/GenBank/DDBJ whole genome shotgun (WGS) entry which is preliminary data.</text>
</comment>
<organism evidence="4 5">
    <name type="scientific">Acorus gramineus</name>
    <name type="common">Dwarf sweet flag</name>
    <dbReference type="NCBI Taxonomy" id="55184"/>
    <lineage>
        <taxon>Eukaryota</taxon>
        <taxon>Viridiplantae</taxon>
        <taxon>Streptophyta</taxon>
        <taxon>Embryophyta</taxon>
        <taxon>Tracheophyta</taxon>
        <taxon>Spermatophyta</taxon>
        <taxon>Magnoliopsida</taxon>
        <taxon>Liliopsida</taxon>
        <taxon>Acoraceae</taxon>
        <taxon>Acorus</taxon>
    </lineage>
</organism>
<reference evidence="4" key="2">
    <citation type="submission" date="2023-06" db="EMBL/GenBank/DDBJ databases">
        <authorList>
            <person name="Ma L."/>
            <person name="Liu K.-W."/>
            <person name="Li Z."/>
            <person name="Hsiao Y.-Y."/>
            <person name="Qi Y."/>
            <person name="Fu T."/>
            <person name="Tang G."/>
            <person name="Zhang D."/>
            <person name="Sun W.-H."/>
            <person name="Liu D.-K."/>
            <person name="Li Y."/>
            <person name="Chen G.-Z."/>
            <person name="Liu X.-D."/>
            <person name="Liao X.-Y."/>
            <person name="Jiang Y.-T."/>
            <person name="Yu X."/>
            <person name="Hao Y."/>
            <person name="Huang J."/>
            <person name="Zhao X.-W."/>
            <person name="Ke S."/>
            <person name="Chen Y.-Y."/>
            <person name="Wu W.-L."/>
            <person name="Hsu J.-L."/>
            <person name="Lin Y.-F."/>
            <person name="Huang M.-D."/>
            <person name="Li C.-Y."/>
            <person name="Huang L."/>
            <person name="Wang Z.-W."/>
            <person name="Zhao X."/>
            <person name="Zhong W.-Y."/>
            <person name="Peng D.-H."/>
            <person name="Ahmad S."/>
            <person name="Lan S."/>
            <person name="Zhang J.-S."/>
            <person name="Tsai W.-C."/>
            <person name="Van De Peer Y."/>
            <person name="Liu Z.-J."/>
        </authorList>
    </citation>
    <scope>NUCLEOTIDE SEQUENCE</scope>
    <source>
        <strain evidence="4">SCP</strain>
        <tissue evidence="4">Leaves</tissue>
    </source>
</reference>
<reference evidence="4" key="1">
    <citation type="journal article" date="2023" name="Nat. Commun.">
        <title>Diploid and tetraploid genomes of Acorus and the evolution of monocots.</title>
        <authorList>
            <person name="Ma L."/>
            <person name="Liu K.W."/>
            <person name="Li Z."/>
            <person name="Hsiao Y.Y."/>
            <person name="Qi Y."/>
            <person name="Fu T."/>
            <person name="Tang G.D."/>
            <person name="Zhang D."/>
            <person name="Sun W.H."/>
            <person name="Liu D.K."/>
            <person name="Li Y."/>
            <person name="Chen G.Z."/>
            <person name="Liu X.D."/>
            <person name="Liao X.Y."/>
            <person name="Jiang Y.T."/>
            <person name="Yu X."/>
            <person name="Hao Y."/>
            <person name="Huang J."/>
            <person name="Zhao X.W."/>
            <person name="Ke S."/>
            <person name="Chen Y.Y."/>
            <person name="Wu W.L."/>
            <person name="Hsu J.L."/>
            <person name="Lin Y.F."/>
            <person name="Huang M.D."/>
            <person name="Li C.Y."/>
            <person name="Huang L."/>
            <person name="Wang Z.W."/>
            <person name="Zhao X."/>
            <person name="Zhong W.Y."/>
            <person name="Peng D.H."/>
            <person name="Ahmad S."/>
            <person name="Lan S."/>
            <person name="Zhang J.S."/>
            <person name="Tsai W.C."/>
            <person name="Van de Peer Y."/>
            <person name="Liu Z.J."/>
        </authorList>
    </citation>
    <scope>NUCLEOTIDE SEQUENCE</scope>
    <source>
        <strain evidence="4">SCP</strain>
    </source>
</reference>
<evidence type="ECO:0000259" key="3">
    <source>
        <dbReference type="Pfam" id="PF20474"/>
    </source>
</evidence>
<evidence type="ECO:0000313" key="4">
    <source>
        <dbReference type="EMBL" id="KAK1268664.1"/>
    </source>
</evidence>
<name>A0AAV9AWF9_ACOGR</name>
<evidence type="ECO:0000259" key="2">
    <source>
        <dbReference type="Pfam" id="PF12090"/>
    </source>
</evidence>
<dbReference type="Pfam" id="PF12090">
    <property type="entry name" value="Spt20_SEP"/>
    <property type="match status" value="1"/>
</dbReference>
<dbReference type="GO" id="GO:0006357">
    <property type="term" value="P:regulation of transcription by RNA polymerase II"/>
    <property type="evidence" value="ECO:0007669"/>
    <property type="project" value="TreeGrafter"/>
</dbReference>
<dbReference type="GO" id="GO:0003712">
    <property type="term" value="F:transcription coregulator activity"/>
    <property type="evidence" value="ECO:0007669"/>
    <property type="project" value="InterPro"/>
</dbReference>
<dbReference type="PANTHER" id="PTHR13526">
    <property type="entry name" value="TRANSCRIPTION FACTOR SPT20 HOMOLOG"/>
    <property type="match status" value="1"/>
</dbReference>
<dbReference type="EMBL" id="JAUJYN010000006">
    <property type="protein sequence ID" value="KAK1268664.1"/>
    <property type="molecule type" value="Genomic_DNA"/>
</dbReference>
<feature type="region of interest" description="Disordered" evidence="1">
    <location>
        <begin position="858"/>
        <end position="881"/>
    </location>
</feature>
<keyword evidence="5" id="KW-1185">Reference proteome</keyword>
<dbReference type="InterPro" id="IPR046468">
    <property type="entry name" value="Spt20-like_SEP"/>
</dbReference>
<dbReference type="PANTHER" id="PTHR13526:SF8">
    <property type="entry name" value="TRANSCRIPTION FACTOR SPT20 HOMOLOG"/>
    <property type="match status" value="1"/>
</dbReference>
<evidence type="ECO:0000313" key="5">
    <source>
        <dbReference type="Proteomes" id="UP001179952"/>
    </source>
</evidence>
<sequence>MTDFVKVGDCVADFSVSSAKSVHNHAVLEHEASFSLNLFPDGYSIGKPTEGMLFPLFQYVPKLLHPYDKESKTLFHAIECGCLPGEILDDIPCKFFNGIVVCEVWDHRNCMTKLGSADPSSHIKFPRVQKVCLKMGMENVIKDMSSMSNDSWTYRDLLEVESRILKAMQPELSLDPKPSLDQLYGSPYLEKLDLGIYGRRQKRKQYDSLAIDNLQDNLSPKSNSLYGLRDRASMFSQNSAGNEFARGILHSVQSQPNLQITSCSASVPATAIVSSNIVPAPEKYLSGSCINNTSQALASTTTPIGKRSRRPESEVTSKSIDKRMKQETVDSDQHQLSTCQSNASLGTELCQRGIHLKEQQLEVRDNQSPFQQEWILKLQAQQTSQRIQRNIKKELNPLAENNKVGYSIGIVSDKSNMQQINLQRNSLFSSSHLSPQMQQKNPCLPNAKDTKKKRSSQRKNVLQNAQVPVGPTCSMSPTTTCIEQPTEKISTLSIPPYSSPQGSQVLPSKLKSNSLTEPSGKSDMSVGENSLFTQLSSRSPLADNPPAQPSLGTSGDSAVLGRLLRIVTIVQSNGKKNKVKECHRQSSLPDCLQLPSITLFKTGDTEEFTLPCYQLDRNDNTCRTRILTFIRPMCIYERSDGKQFAVLETRNKLVLSEENDDGTVNAWMIFDDKEISVYLGTLCNKHYSDLFASQFISLMRRDGFRLTDEQFIPPPSIVTCDDRPTTQFDFPNYARPSIHGSPSLVRNTNPTTNTSTTRPCLPLLQQNPCMMTQHQHQAIDDSDMISLNQLSGFQKLLMEGMPSHVDASVLDTLRIAHDRGRALMSSIAGVNANGPMTGQLVPQLQCINNAVSRTGSPFMANMNHRGTNRRTVKEQRRVALQ</sequence>
<dbReference type="InterPro" id="IPR046467">
    <property type="entry name" value="PHL_dom"/>
</dbReference>
<feature type="region of interest" description="Disordered" evidence="1">
    <location>
        <begin position="739"/>
        <end position="759"/>
    </location>
</feature>
<evidence type="ECO:0000256" key="1">
    <source>
        <dbReference type="SAM" id="MobiDB-lite"/>
    </source>
</evidence>
<feature type="region of interest" description="Disordered" evidence="1">
    <location>
        <begin position="431"/>
        <end position="480"/>
    </location>
</feature>
<protein>
    <submittedName>
        <fullName evidence="4">Uncharacterized protein</fullName>
    </submittedName>
</protein>